<evidence type="ECO:0000313" key="3">
    <source>
        <dbReference type="EMBL" id="KAK4466374.1"/>
    </source>
</evidence>
<feature type="domain" description="DUF7605" evidence="2">
    <location>
        <begin position="563"/>
        <end position="749"/>
    </location>
</feature>
<reference evidence="3" key="2">
    <citation type="submission" date="2023-06" db="EMBL/GenBank/DDBJ databases">
        <authorList>
            <consortium name="Lawrence Berkeley National Laboratory"/>
            <person name="Mondo S.J."/>
            <person name="Hensen N."/>
            <person name="Bonometti L."/>
            <person name="Westerberg I."/>
            <person name="Brannstrom I.O."/>
            <person name="Guillou S."/>
            <person name="Cros-Aarteil S."/>
            <person name="Calhoun S."/>
            <person name="Haridas S."/>
            <person name="Kuo A."/>
            <person name="Pangilinan J."/>
            <person name="Riley R."/>
            <person name="Labutti K."/>
            <person name="Andreopoulos B."/>
            <person name="Lipzen A."/>
            <person name="Chen C."/>
            <person name="Yanf M."/>
            <person name="Daum C."/>
            <person name="Ng V."/>
            <person name="Clum A."/>
            <person name="Steindorff A."/>
            <person name="Ohm R."/>
            <person name="Martin F."/>
            <person name="Silar P."/>
            <person name="Natvig D."/>
            <person name="Lalanne C."/>
            <person name="Gautier V."/>
            <person name="Ament-Velasquez S.L."/>
            <person name="Kruys A."/>
            <person name="Hutchinson M.I."/>
            <person name="Powell A.J."/>
            <person name="Barry K."/>
            <person name="Miller A.N."/>
            <person name="Grigoriev I.V."/>
            <person name="Debuchy R."/>
            <person name="Gladieux P."/>
            <person name="Thoren M.H."/>
            <person name="Johannesson H."/>
        </authorList>
    </citation>
    <scope>NUCLEOTIDE SEQUENCE</scope>
    <source>
        <strain evidence="3">PSN324</strain>
    </source>
</reference>
<evidence type="ECO:0000259" key="2">
    <source>
        <dbReference type="Pfam" id="PF24564"/>
    </source>
</evidence>
<dbReference type="PANTHER" id="PTHR36681">
    <property type="entry name" value="NUCLEAR GTPASE, GERMINAL CENTER-ASSOCIATED, TANDEM DUPLICATE 3"/>
    <property type="match status" value="1"/>
</dbReference>
<dbReference type="Pfam" id="PF24564">
    <property type="entry name" value="DUF7605"/>
    <property type="match status" value="1"/>
</dbReference>
<protein>
    <recommendedName>
        <fullName evidence="2">DUF7605 domain-containing protein</fullName>
    </recommendedName>
</protein>
<dbReference type="EMBL" id="MU864932">
    <property type="protein sequence ID" value="KAK4466374.1"/>
    <property type="molecule type" value="Genomic_DNA"/>
</dbReference>
<comment type="caution">
    <text evidence="3">The sequence shown here is derived from an EMBL/GenBank/DDBJ whole genome shotgun (WGS) entry which is preliminary data.</text>
</comment>
<dbReference type="PANTHER" id="PTHR36681:SF3">
    <property type="entry name" value="NUCLEAR GTPASE, GERMINAL CENTER-ASSOCIATED, TANDEM DUPLICATE 3"/>
    <property type="match status" value="1"/>
</dbReference>
<organism evidence="3 4">
    <name type="scientific">Cladorrhinum samala</name>
    <dbReference type="NCBI Taxonomy" id="585594"/>
    <lineage>
        <taxon>Eukaryota</taxon>
        <taxon>Fungi</taxon>
        <taxon>Dikarya</taxon>
        <taxon>Ascomycota</taxon>
        <taxon>Pezizomycotina</taxon>
        <taxon>Sordariomycetes</taxon>
        <taxon>Sordariomycetidae</taxon>
        <taxon>Sordariales</taxon>
        <taxon>Podosporaceae</taxon>
        <taxon>Cladorrhinum</taxon>
    </lineage>
</organism>
<keyword evidence="4" id="KW-1185">Reference proteome</keyword>
<feature type="coiled-coil region" evidence="1">
    <location>
        <begin position="356"/>
        <end position="412"/>
    </location>
</feature>
<proteinExistence type="predicted"/>
<evidence type="ECO:0000313" key="4">
    <source>
        <dbReference type="Proteomes" id="UP001321749"/>
    </source>
</evidence>
<dbReference type="InterPro" id="IPR056024">
    <property type="entry name" value="DUF7605"/>
</dbReference>
<gene>
    <name evidence="3" type="ORF">QBC42DRAFT_167036</name>
</gene>
<dbReference type="Proteomes" id="UP001321749">
    <property type="component" value="Unassembled WGS sequence"/>
</dbReference>
<keyword evidence="1" id="KW-0175">Coiled coil</keyword>
<name>A0AAV9I410_9PEZI</name>
<dbReference type="AlphaFoldDB" id="A0AAV9I410"/>
<accession>A0AAV9I410</accession>
<evidence type="ECO:0000256" key="1">
    <source>
        <dbReference type="SAM" id="Coils"/>
    </source>
</evidence>
<sequence>MSSYTSHNVSDEEPPSDYFYSARFQGELKTSKALMSSVRDILGSSSSHLDESSPVFHLYRRARQLSKIEHRVSRTVGFVGDTCAGRASVLNSLLDLKKLAFDTGTSTCKRVITEYIYHDRQDYEIHVDAFPEDEVQSQVVRWIRAYRLYHLHKSEMDSKDDRYPEEQATEAAHNLRAMFRGQMGAMNFILDQAEHKIVATMMGWWRTIVDMKEFLNGKYVITTLEELSSTVKRLSFKYPQYAGPAQWLYIKRIRVFLKSVILSHELTLVEIPSFCGLLDPTRQKIAERCLLESCDDVFLVSDGNVHEASVTLVELNELSKQPGIADIGVICTGPDLVKSNDSMNLKHLNLSDGANIEKQFKDLRSARTKAAQLEERTKELQVHFTHLVHEELQELTELRSKLKQDLAQYQTGRLLTEFKKHIEASSLPIQCPKLFYVSNFHYWSHRDLLGNQALAYLNLSGIVQLRRHVISLGASERLRAAERYIRDEVPQLLAEVELELETGRGKPHRHVVLARLWEAVDEFETILLRRLGRSSWSSALSGFKLVSTLMEKFDEFIVKNGNISGWGFEAGEAASEWVTTLDEGKIAAACRDFGGVESIRGPSSSSWNTEAMRAVGEDLGEGWERLMEDLERVMKDLKKIVAEDFTDGAALQRLAIDQPAAFSLKKAIEGRRQLLLLALDDLYKRFKRRLRRLRYLISLLRTDALTGIRTSIFGQWMERYYAQCNLEYGPEGHANRVKILQAALGNQEVYRHLMKEFKKRFAALVSKFDSKVQEVVESHLEGVVQMLDFVRDRSPVVGKQADEGKFRNELRELVGKVVKEMEGIKGGSRDVNEGKLMSEVKAIVAKVMEEKEGIKGLWGGNVKMEGG</sequence>
<reference evidence="3" key="1">
    <citation type="journal article" date="2023" name="Mol. Phylogenet. Evol.">
        <title>Genome-scale phylogeny and comparative genomics of the fungal order Sordariales.</title>
        <authorList>
            <person name="Hensen N."/>
            <person name="Bonometti L."/>
            <person name="Westerberg I."/>
            <person name="Brannstrom I.O."/>
            <person name="Guillou S."/>
            <person name="Cros-Aarteil S."/>
            <person name="Calhoun S."/>
            <person name="Haridas S."/>
            <person name="Kuo A."/>
            <person name="Mondo S."/>
            <person name="Pangilinan J."/>
            <person name="Riley R."/>
            <person name="LaButti K."/>
            <person name="Andreopoulos B."/>
            <person name="Lipzen A."/>
            <person name="Chen C."/>
            <person name="Yan M."/>
            <person name="Daum C."/>
            <person name="Ng V."/>
            <person name="Clum A."/>
            <person name="Steindorff A."/>
            <person name="Ohm R.A."/>
            <person name="Martin F."/>
            <person name="Silar P."/>
            <person name="Natvig D.O."/>
            <person name="Lalanne C."/>
            <person name="Gautier V."/>
            <person name="Ament-Velasquez S.L."/>
            <person name="Kruys A."/>
            <person name="Hutchinson M.I."/>
            <person name="Powell A.J."/>
            <person name="Barry K."/>
            <person name="Miller A.N."/>
            <person name="Grigoriev I.V."/>
            <person name="Debuchy R."/>
            <person name="Gladieux P."/>
            <person name="Hiltunen Thoren M."/>
            <person name="Johannesson H."/>
        </authorList>
    </citation>
    <scope>NUCLEOTIDE SEQUENCE</scope>
    <source>
        <strain evidence="3">PSN324</strain>
    </source>
</reference>